<evidence type="ECO:0000313" key="11">
    <source>
        <dbReference type="Proteomes" id="UP000320085"/>
    </source>
</evidence>
<keyword evidence="6 8" id="KW-0862">Zinc</keyword>
<name>A0A543PM08_9MICO</name>
<evidence type="ECO:0000256" key="2">
    <source>
        <dbReference type="ARBA" id="ARBA00011738"/>
    </source>
</evidence>
<keyword evidence="3 8" id="KW-0819">tRNA processing</keyword>
<evidence type="ECO:0000256" key="3">
    <source>
        <dbReference type="ARBA" id="ARBA00022694"/>
    </source>
</evidence>
<evidence type="ECO:0000256" key="7">
    <source>
        <dbReference type="ARBA" id="ARBA00048045"/>
    </source>
</evidence>
<dbReference type="Gene3D" id="3.40.140.10">
    <property type="entry name" value="Cytidine Deaminase, domain 2"/>
    <property type="match status" value="1"/>
</dbReference>
<dbReference type="PROSITE" id="PS00903">
    <property type="entry name" value="CYT_DCMP_DEAMINASES_1"/>
    <property type="match status" value="1"/>
</dbReference>
<dbReference type="GO" id="GO:0052717">
    <property type="term" value="F:tRNA-specific adenosine-34 deaminase activity"/>
    <property type="evidence" value="ECO:0007669"/>
    <property type="project" value="UniProtKB-UniRule"/>
</dbReference>
<evidence type="ECO:0000256" key="6">
    <source>
        <dbReference type="ARBA" id="ARBA00022833"/>
    </source>
</evidence>
<sequence length="170" mass="17858">MAKHSQTPSRGDTVPDDTEERYAAWLGEALALASAARSTGDVPVGAVVVDPDGVVVGRGRNEREGHGDPTAHAEVVAIREAARALGTWRLEGCTLAVSLEPCVMCAGALMAARAELVVFGAWDPKAGACGSVWDLTRDPLATHNVEVIGGVRAEESAALLVDFFEGRRLR</sequence>
<dbReference type="GO" id="GO:0008270">
    <property type="term" value="F:zinc ion binding"/>
    <property type="evidence" value="ECO:0007669"/>
    <property type="project" value="UniProtKB-UniRule"/>
</dbReference>
<dbReference type="AlphaFoldDB" id="A0A543PM08"/>
<reference evidence="10 11" key="1">
    <citation type="submission" date="2019-06" db="EMBL/GenBank/DDBJ databases">
        <title>Sequencing the genomes of 1000 actinobacteria strains.</title>
        <authorList>
            <person name="Klenk H.-P."/>
        </authorList>
    </citation>
    <scope>NUCLEOTIDE SEQUENCE [LARGE SCALE GENOMIC DNA]</scope>
    <source>
        <strain evidence="10 11">DSM 21776</strain>
    </source>
</reference>
<comment type="catalytic activity">
    <reaction evidence="7 8">
        <text>adenosine(34) in tRNA + H2O + H(+) = inosine(34) in tRNA + NH4(+)</text>
        <dbReference type="Rhea" id="RHEA:43168"/>
        <dbReference type="Rhea" id="RHEA-COMP:10373"/>
        <dbReference type="Rhea" id="RHEA-COMP:10374"/>
        <dbReference type="ChEBI" id="CHEBI:15377"/>
        <dbReference type="ChEBI" id="CHEBI:15378"/>
        <dbReference type="ChEBI" id="CHEBI:28938"/>
        <dbReference type="ChEBI" id="CHEBI:74411"/>
        <dbReference type="ChEBI" id="CHEBI:82852"/>
        <dbReference type="EC" id="3.5.4.33"/>
    </reaction>
</comment>
<feature type="binding site" evidence="8">
    <location>
        <position position="102"/>
    </location>
    <ligand>
        <name>Zn(2+)</name>
        <dbReference type="ChEBI" id="CHEBI:29105"/>
        <note>catalytic</note>
    </ligand>
</feature>
<gene>
    <name evidence="8" type="primary">tadA</name>
    <name evidence="10" type="ORF">FHX52_4345</name>
</gene>
<feature type="binding site" evidence="8">
    <location>
        <position position="105"/>
    </location>
    <ligand>
        <name>Zn(2+)</name>
        <dbReference type="ChEBI" id="CHEBI:29105"/>
        <note>catalytic</note>
    </ligand>
</feature>
<comment type="cofactor">
    <cofactor evidence="8">
        <name>Zn(2+)</name>
        <dbReference type="ChEBI" id="CHEBI:29105"/>
    </cofactor>
    <text evidence="8">Binds 1 zinc ion per subunit.</text>
</comment>
<dbReference type="GO" id="GO:0002100">
    <property type="term" value="P:tRNA wobble adenosine to inosine editing"/>
    <property type="evidence" value="ECO:0007669"/>
    <property type="project" value="UniProtKB-UniRule"/>
</dbReference>
<comment type="similarity">
    <text evidence="1">Belongs to the cytidine and deoxycytidylate deaminase family. ADAT2 subfamily.</text>
</comment>
<evidence type="ECO:0000313" key="10">
    <source>
        <dbReference type="EMBL" id="TQN45113.1"/>
    </source>
</evidence>
<dbReference type="InterPro" id="IPR016192">
    <property type="entry name" value="APOBEC/CMP_deaminase_Zn-bd"/>
</dbReference>
<keyword evidence="4 8" id="KW-0479">Metal-binding</keyword>
<keyword evidence="5 8" id="KW-0378">Hydrolase</keyword>
<dbReference type="PROSITE" id="PS51747">
    <property type="entry name" value="CYT_DCMP_DEAMINASES_2"/>
    <property type="match status" value="1"/>
</dbReference>
<comment type="function">
    <text evidence="8">Catalyzes the deamination of adenosine to inosine at the wobble position 34 of tRNA(Arg2).</text>
</comment>
<proteinExistence type="inferred from homology"/>
<comment type="caution">
    <text evidence="10">The sequence shown here is derived from an EMBL/GenBank/DDBJ whole genome shotgun (WGS) entry which is preliminary data.</text>
</comment>
<dbReference type="InterPro" id="IPR002125">
    <property type="entry name" value="CMP_dCMP_dom"/>
</dbReference>
<feature type="binding site" evidence="8">
    <location>
        <position position="72"/>
    </location>
    <ligand>
        <name>Zn(2+)</name>
        <dbReference type="ChEBI" id="CHEBI:29105"/>
        <note>catalytic</note>
    </ligand>
</feature>
<dbReference type="InterPro" id="IPR016193">
    <property type="entry name" value="Cytidine_deaminase-like"/>
</dbReference>
<dbReference type="PANTHER" id="PTHR11079:SF202">
    <property type="entry name" value="TRNA-SPECIFIC ADENOSINE DEAMINASE"/>
    <property type="match status" value="1"/>
</dbReference>
<dbReference type="EMBL" id="VFQF01000003">
    <property type="protein sequence ID" value="TQN45113.1"/>
    <property type="molecule type" value="Genomic_DNA"/>
</dbReference>
<evidence type="ECO:0000256" key="1">
    <source>
        <dbReference type="ARBA" id="ARBA00010669"/>
    </source>
</evidence>
<evidence type="ECO:0000259" key="9">
    <source>
        <dbReference type="PROSITE" id="PS51747"/>
    </source>
</evidence>
<evidence type="ECO:0000256" key="8">
    <source>
        <dbReference type="HAMAP-Rule" id="MF_00972"/>
    </source>
</evidence>
<dbReference type="HAMAP" id="MF_00972">
    <property type="entry name" value="tRNA_aden_deaminase"/>
    <property type="match status" value="1"/>
</dbReference>
<dbReference type="OrthoDB" id="9802676at2"/>
<evidence type="ECO:0000256" key="4">
    <source>
        <dbReference type="ARBA" id="ARBA00022723"/>
    </source>
</evidence>
<dbReference type="Proteomes" id="UP000320085">
    <property type="component" value="Unassembled WGS sequence"/>
</dbReference>
<dbReference type="InterPro" id="IPR028883">
    <property type="entry name" value="tRNA_aden_deaminase"/>
</dbReference>
<dbReference type="Pfam" id="PF00383">
    <property type="entry name" value="dCMP_cyt_deam_1"/>
    <property type="match status" value="1"/>
</dbReference>
<feature type="active site" description="Proton donor" evidence="8">
    <location>
        <position position="74"/>
    </location>
</feature>
<dbReference type="SUPFAM" id="SSF53927">
    <property type="entry name" value="Cytidine deaminase-like"/>
    <property type="match status" value="1"/>
</dbReference>
<protein>
    <recommendedName>
        <fullName evidence="8">tRNA-specific adenosine deaminase</fullName>
        <ecNumber evidence="8">3.5.4.33</ecNumber>
    </recommendedName>
</protein>
<comment type="subunit">
    <text evidence="2 8">Homodimer.</text>
</comment>
<organism evidence="10 11">
    <name type="scientific">Humibacillus xanthopallidus</name>
    <dbReference type="NCBI Taxonomy" id="412689"/>
    <lineage>
        <taxon>Bacteria</taxon>
        <taxon>Bacillati</taxon>
        <taxon>Actinomycetota</taxon>
        <taxon>Actinomycetes</taxon>
        <taxon>Micrococcales</taxon>
        <taxon>Intrasporangiaceae</taxon>
        <taxon>Humibacillus</taxon>
    </lineage>
</organism>
<evidence type="ECO:0000256" key="5">
    <source>
        <dbReference type="ARBA" id="ARBA00022801"/>
    </source>
</evidence>
<dbReference type="CDD" id="cd01285">
    <property type="entry name" value="nucleoside_deaminase"/>
    <property type="match status" value="1"/>
</dbReference>
<dbReference type="PANTHER" id="PTHR11079">
    <property type="entry name" value="CYTOSINE DEAMINASE FAMILY MEMBER"/>
    <property type="match status" value="1"/>
</dbReference>
<accession>A0A543PM08</accession>
<dbReference type="RefSeq" id="WP_141824381.1">
    <property type="nucleotide sequence ID" value="NZ_BAAAQC010000009.1"/>
</dbReference>
<feature type="domain" description="CMP/dCMP-type deaminase" evidence="9">
    <location>
        <begin position="20"/>
        <end position="131"/>
    </location>
</feature>
<dbReference type="EC" id="3.5.4.33" evidence="8"/>